<reference evidence="1 2" key="1">
    <citation type="journal article" date="2014" name="Am. J. Bot.">
        <title>Genome assembly and annotation for red clover (Trifolium pratense; Fabaceae).</title>
        <authorList>
            <person name="Istvanek J."/>
            <person name="Jaros M."/>
            <person name="Krenek A."/>
            <person name="Repkova J."/>
        </authorList>
    </citation>
    <scope>NUCLEOTIDE SEQUENCE [LARGE SCALE GENOMIC DNA]</scope>
    <source>
        <strain evidence="2">cv. Tatra</strain>
        <tissue evidence="1">Young leaves</tissue>
    </source>
</reference>
<feature type="non-terminal residue" evidence="1">
    <location>
        <position position="1"/>
    </location>
</feature>
<proteinExistence type="predicted"/>
<organism evidence="1 2">
    <name type="scientific">Trifolium pratense</name>
    <name type="common">Red clover</name>
    <dbReference type="NCBI Taxonomy" id="57577"/>
    <lineage>
        <taxon>Eukaryota</taxon>
        <taxon>Viridiplantae</taxon>
        <taxon>Streptophyta</taxon>
        <taxon>Embryophyta</taxon>
        <taxon>Tracheophyta</taxon>
        <taxon>Spermatophyta</taxon>
        <taxon>Magnoliopsida</taxon>
        <taxon>eudicotyledons</taxon>
        <taxon>Gunneridae</taxon>
        <taxon>Pentapetalae</taxon>
        <taxon>rosids</taxon>
        <taxon>fabids</taxon>
        <taxon>Fabales</taxon>
        <taxon>Fabaceae</taxon>
        <taxon>Papilionoideae</taxon>
        <taxon>50 kb inversion clade</taxon>
        <taxon>NPAAA clade</taxon>
        <taxon>Hologalegina</taxon>
        <taxon>IRL clade</taxon>
        <taxon>Trifolieae</taxon>
        <taxon>Trifolium</taxon>
    </lineage>
</organism>
<accession>A0A2K3K000</accession>
<reference evidence="1 2" key="2">
    <citation type="journal article" date="2017" name="Front. Plant Sci.">
        <title>Gene Classification and Mining of Molecular Markers Useful in Red Clover (Trifolium pratense) Breeding.</title>
        <authorList>
            <person name="Istvanek J."/>
            <person name="Dluhosova J."/>
            <person name="Dluhos P."/>
            <person name="Patkova L."/>
            <person name="Nedelnik J."/>
            <person name="Repkova J."/>
        </authorList>
    </citation>
    <scope>NUCLEOTIDE SEQUENCE [LARGE SCALE GENOMIC DNA]</scope>
    <source>
        <strain evidence="2">cv. Tatra</strain>
        <tissue evidence="1">Young leaves</tissue>
    </source>
</reference>
<dbReference type="EMBL" id="ASHM01132735">
    <property type="protein sequence ID" value="PNX59604.1"/>
    <property type="molecule type" value="Genomic_DNA"/>
</dbReference>
<dbReference type="Proteomes" id="UP000236291">
    <property type="component" value="Unassembled WGS sequence"/>
</dbReference>
<evidence type="ECO:0000313" key="1">
    <source>
        <dbReference type="EMBL" id="PNX59604.1"/>
    </source>
</evidence>
<evidence type="ECO:0000313" key="2">
    <source>
        <dbReference type="Proteomes" id="UP000236291"/>
    </source>
</evidence>
<gene>
    <name evidence="1" type="ORF">L195_g059770</name>
</gene>
<dbReference type="AlphaFoldDB" id="A0A2K3K000"/>
<comment type="caution">
    <text evidence="1">The sequence shown here is derived from an EMBL/GenBank/DDBJ whole genome shotgun (WGS) entry which is preliminary data.</text>
</comment>
<sequence>SKIYEYESSMVEAASFSFKNVVAQLRVLNPELAEEGLDEDKEVQDGQILPPPLMLLF</sequence>
<name>A0A2K3K000_TRIPR</name>
<protein>
    <submittedName>
        <fullName evidence="1">Uncharacterized protein</fullName>
    </submittedName>
</protein>